<sequence>MPDITDENPPGTNFPAVNYIPKTKSLHKKRFSGKILPIIAKPAGNVEGTTRIILKTTPGKIRK</sequence>
<evidence type="ECO:0000313" key="1">
    <source>
        <dbReference type="EMBL" id="EHQ34419.1"/>
    </source>
</evidence>
<dbReference type="RefSeq" id="WP_004076058.1">
    <property type="nucleotide sequence ID" value="NZ_CM001436.1"/>
</dbReference>
<gene>
    <name evidence="1" type="ORF">Metlim_0272</name>
</gene>
<organism evidence="1 2">
    <name type="scientific">Methanoplanus limicola DSM 2279</name>
    <dbReference type="NCBI Taxonomy" id="937775"/>
    <lineage>
        <taxon>Archaea</taxon>
        <taxon>Methanobacteriati</taxon>
        <taxon>Methanobacteriota</taxon>
        <taxon>Stenosarchaea group</taxon>
        <taxon>Methanomicrobia</taxon>
        <taxon>Methanomicrobiales</taxon>
        <taxon>Methanomicrobiaceae</taxon>
        <taxon>Methanoplanus</taxon>
    </lineage>
</organism>
<dbReference type="HOGENOM" id="CLU_2875085_0_0_2"/>
<protein>
    <submittedName>
        <fullName evidence="1">Uncharacterized protein</fullName>
    </submittedName>
</protein>
<dbReference type="InParanoid" id="H1Z0F2"/>
<proteinExistence type="predicted"/>
<evidence type="ECO:0000313" key="2">
    <source>
        <dbReference type="Proteomes" id="UP000005741"/>
    </source>
</evidence>
<dbReference type="AlphaFoldDB" id="H1Z0F2"/>
<keyword evidence="2" id="KW-1185">Reference proteome</keyword>
<name>H1Z0F2_9EURY</name>
<accession>H1Z0F2</accession>
<dbReference type="STRING" id="937775.Metlim_0272"/>
<dbReference type="EMBL" id="CM001436">
    <property type="protein sequence ID" value="EHQ34419.1"/>
    <property type="molecule type" value="Genomic_DNA"/>
</dbReference>
<dbReference type="Proteomes" id="UP000005741">
    <property type="component" value="Chromosome"/>
</dbReference>
<reference evidence="1 2" key="1">
    <citation type="submission" date="2011-10" db="EMBL/GenBank/DDBJ databases">
        <title>The Improved High-Quality Draft genome of Methanoplanus limicola DSM 2279.</title>
        <authorList>
            <consortium name="US DOE Joint Genome Institute (JGI-PGF)"/>
            <person name="Lucas S."/>
            <person name="Copeland A."/>
            <person name="Lapidus A."/>
            <person name="Glavina del Rio T."/>
            <person name="Dalin E."/>
            <person name="Tice H."/>
            <person name="Bruce D."/>
            <person name="Goodwin L."/>
            <person name="Pitluck S."/>
            <person name="Peters L."/>
            <person name="Mikhailova N."/>
            <person name="Lu M."/>
            <person name="Kyrpides N."/>
            <person name="Mavromatis K."/>
            <person name="Ivanova N."/>
            <person name="Markowitz V."/>
            <person name="Cheng J.-F."/>
            <person name="Hugenholtz P."/>
            <person name="Woyke T."/>
            <person name="Wu D."/>
            <person name="Wirth R."/>
            <person name="Brambilla E.-M."/>
            <person name="Klenk H.-P."/>
            <person name="Eisen J.A."/>
        </authorList>
    </citation>
    <scope>NUCLEOTIDE SEQUENCE [LARGE SCALE GENOMIC DNA]</scope>
    <source>
        <strain evidence="1 2">DSM 2279</strain>
    </source>
</reference>